<keyword evidence="1" id="KW-0812">Transmembrane</keyword>
<evidence type="ECO:0000313" key="2">
    <source>
        <dbReference type="EMBL" id="KAF6485350.1"/>
    </source>
</evidence>
<dbReference type="EMBL" id="JACASE010000003">
    <property type="protein sequence ID" value="KAF6485350.1"/>
    <property type="molecule type" value="Genomic_DNA"/>
</dbReference>
<sequence>MSEISMGPGLLNILMAWMEEELQSRLQASLSNGDISGLLTAQDDRVRKARRPSVTGKGAALVSADRIMSGCNLPATLTRLLGPRYEDWKGSGGLRRAGAVKNSVPSWPGLGRHTQMLLQLTPVQPLAVRVLFHHGCPLYFCSLDFWLLLLFSYMPQCIVVFFFKAHIYIKSILL</sequence>
<accession>A0A7J8IMB2</accession>
<comment type="caution">
    <text evidence="2">The sequence shown here is derived from an EMBL/GenBank/DDBJ whole genome shotgun (WGS) entry which is preliminary data.</text>
</comment>
<reference evidence="2 3" key="1">
    <citation type="journal article" date="2020" name="Nature">
        <title>Six reference-quality genomes reveal evolution of bat adaptations.</title>
        <authorList>
            <person name="Jebb D."/>
            <person name="Huang Z."/>
            <person name="Pippel M."/>
            <person name="Hughes G.M."/>
            <person name="Lavrichenko K."/>
            <person name="Devanna P."/>
            <person name="Winkler S."/>
            <person name="Jermiin L.S."/>
            <person name="Skirmuntt E.C."/>
            <person name="Katzourakis A."/>
            <person name="Burkitt-Gray L."/>
            <person name="Ray D.A."/>
            <person name="Sullivan K.A.M."/>
            <person name="Roscito J.G."/>
            <person name="Kirilenko B.M."/>
            <person name="Davalos L.M."/>
            <person name="Corthals A.P."/>
            <person name="Power M.L."/>
            <person name="Jones G."/>
            <person name="Ransome R.D."/>
            <person name="Dechmann D.K.N."/>
            <person name="Locatelli A.G."/>
            <person name="Puechmaille S.J."/>
            <person name="Fedrigo O."/>
            <person name="Jarvis E.D."/>
            <person name="Hiller M."/>
            <person name="Vernes S.C."/>
            <person name="Myers E.W."/>
            <person name="Teeling E.C."/>
        </authorList>
    </citation>
    <scope>NUCLEOTIDE SEQUENCE [LARGE SCALE GENOMIC DNA]</scope>
    <source>
        <strain evidence="2">MRouAeg1</strain>
        <tissue evidence="2">Muscle</tissue>
    </source>
</reference>
<evidence type="ECO:0000313" key="3">
    <source>
        <dbReference type="Proteomes" id="UP000593571"/>
    </source>
</evidence>
<gene>
    <name evidence="2" type="ORF">HJG63_010574</name>
</gene>
<dbReference type="AlphaFoldDB" id="A0A7J8IMB2"/>
<feature type="transmembrane region" description="Helical" evidence="1">
    <location>
        <begin position="145"/>
        <end position="163"/>
    </location>
</feature>
<keyword evidence="3" id="KW-1185">Reference proteome</keyword>
<keyword evidence="1" id="KW-1133">Transmembrane helix</keyword>
<keyword evidence="1" id="KW-0472">Membrane</keyword>
<name>A0A7J8IMB2_ROUAE</name>
<dbReference type="Proteomes" id="UP000593571">
    <property type="component" value="Unassembled WGS sequence"/>
</dbReference>
<proteinExistence type="predicted"/>
<evidence type="ECO:0000256" key="1">
    <source>
        <dbReference type="SAM" id="Phobius"/>
    </source>
</evidence>
<protein>
    <submittedName>
        <fullName evidence="2">Uncharacterized protein</fullName>
    </submittedName>
</protein>
<organism evidence="2 3">
    <name type="scientific">Rousettus aegyptiacus</name>
    <name type="common">Egyptian fruit bat</name>
    <name type="synonym">Pteropus aegyptiacus</name>
    <dbReference type="NCBI Taxonomy" id="9407"/>
    <lineage>
        <taxon>Eukaryota</taxon>
        <taxon>Metazoa</taxon>
        <taxon>Chordata</taxon>
        <taxon>Craniata</taxon>
        <taxon>Vertebrata</taxon>
        <taxon>Euteleostomi</taxon>
        <taxon>Mammalia</taxon>
        <taxon>Eutheria</taxon>
        <taxon>Laurasiatheria</taxon>
        <taxon>Chiroptera</taxon>
        <taxon>Yinpterochiroptera</taxon>
        <taxon>Pteropodoidea</taxon>
        <taxon>Pteropodidae</taxon>
        <taxon>Rousettinae</taxon>
        <taxon>Rousettus</taxon>
    </lineage>
</organism>